<dbReference type="InterPro" id="IPR001623">
    <property type="entry name" value="DnaJ_domain"/>
</dbReference>
<keyword evidence="3" id="KW-1185">Reference proteome</keyword>
<evidence type="ECO:0000313" key="3">
    <source>
        <dbReference type="Proteomes" id="UP000239649"/>
    </source>
</evidence>
<dbReference type="InterPro" id="IPR036869">
    <property type="entry name" value="J_dom_sf"/>
</dbReference>
<dbReference type="OrthoDB" id="10250354at2759"/>
<dbReference type="PRINTS" id="PR00625">
    <property type="entry name" value="JDOMAIN"/>
</dbReference>
<dbReference type="Gene3D" id="1.10.287.110">
    <property type="entry name" value="DnaJ domain"/>
    <property type="match status" value="1"/>
</dbReference>
<dbReference type="CDD" id="cd06257">
    <property type="entry name" value="DnaJ"/>
    <property type="match status" value="1"/>
</dbReference>
<comment type="caution">
    <text evidence="2">The sequence shown here is derived from an EMBL/GenBank/DDBJ whole genome shotgun (WGS) entry which is preliminary data.</text>
</comment>
<dbReference type="STRING" id="554055.A0A2P6V2Q2"/>
<feature type="domain" description="J" evidence="1">
    <location>
        <begin position="12"/>
        <end position="83"/>
    </location>
</feature>
<dbReference type="EMBL" id="LHPF02000038">
    <property type="protein sequence ID" value="PSC68376.1"/>
    <property type="molecule type" value="Genomic_DNA"/>
</dbReference>
<dbReference type="Proteomes" id="UP000239649">
    <property type="component" value="Unassembled WGS sequence"/>
</dbReference>
<accession>A0A2P6V2Q2</accession>
<dbReference type="Pfam" id="PF00226">
    <property type="entry name" value="DnaJ"/>
    <property type="match status" value="1"/>
</dbReference>
<evidence type="ECO:0000313" key="2">
    <source>
        <dbReference type="EMBL" id="PSC68376.1"/>
    </source>
</evidence>
<dbReference type="PROSITE" id="PS50076">
    <property type="entry name" value="DNAJ_2"/>
    <property type="match status" value="1"/>
</dbReference>
<proteinExistence type="predicted"/>
<sequence>MWCAPEEERASSLYSILELPSISVTQEEIKQQWRRLALRYHPDKSGGSGSSAAAAAAERFHALREAYQVLSDPSRRAAYDKGLVAQLDMEEYLQRFSELVLTVQGFCLPLHRTGMRRGDGVQQPPAQLRAAPLPQPQRQRRGCHQQHHGHVHAQQQMHCAPRWGGMLPRA</sequence>
<name>A0A2P6V2Q2_9CHLO</name>
<dbReference type="AlphaFoldDB" id="A0A2P6V2Q2"/>
<evidence type="ECO:0000259" key="1">
    <source>
        <dbReference type="PROSITE" id="PS50076"/>
    </source>
</evidence>
<dbReference type="InterPro" id="IPR050817">
    <property type="entry name" value="DjlA_DnaK_co-chaperone"/>
</dbReference>
<dbReference type="InterPro" id="IPR018253">
    <property type="entry name" value="DnaJ_domain_CS"/>
</dbReference>
<dbReference type="PROSITE" id="PS00636">
    <property type="entry name" value="DNAJ_1"/>
    <property type="match status" value="1"/>
</dbReference>
<reference evidence="2 3" key="1">
    <citation type="journal article" date="2018" name="Plant J.">
        <title>Genome sequences of Chlorella sorokiniana UTEX 1602 and Micractinium conductrix SAG 241.80: implications to maltose excretion by a green alga.</title>
        <authorList>
            <person name="Arriola M.B."/>
            <person name="Velmurugan N."/>
            <person name="Zhang Y."/>
            <person name="Plunkett M.H."/>
            <person name="Hondzo H."/>
            <person name="Barney B.M."/>
        </authorList>
    </citation>
    <scope>NUCLEOTIDE SEQUENCE [LARGE SCALE GENOMIC DNA]</scope>
    <source>
        <strain evidence="2 3">SAG 241.80</strain>
    </source>
</reference>
<gene>
    <name evidence="2" type="ORF">C2E20_8042</name>
</gene>
<dbReference type="PANTHER" id="PTHR24074">
    <property type="entry name" value="CO-CHAPERONE PROTEIN DJLA"/>
    <property type="match status" value="1"/>
</dbReference>
<dbReference type="SUPFAM" id="SSF46565">
    <property type="entry name" value="Chaperone J-domain"/>
    <property type="match status" value="1"/>
</dbReference>
<organism evidence="2 3">
    <name type="scientific">Micractinium conductrix</name>
    <dbReference type="NCBI Taxonomy" id="554055"/>
    <lineage>
        <taxon>Eukaryota</taxon>
        <taxon>Viridiplantae</taxon>
        <taxon>Chlorophyta</taxon>
        <taxon>core chlorophytes</taxon>
        <taxon>Trebouxiophyceae</taxon>
        <taxon>Chlorellales</taxon>
        <taxon>Chlorellaceae</taxon>
        <taxon>Chlorella clade</taxon>
        <taxon>Micractinium</taxon>
    </lineage>
</organism>
<protein>
    <submittedName>
        <fullName evidence="2">DnaJ ERDJ3B</fullName>
    </submittedName>
</protein>
<dbReference type="SMART" id="SM00271">
    <property type="entry name" value="DnaJ"/>
    <property type="match status" value="1"/>
</dbReference>